<feature type="compositionally biased region" description="Polar residues" evidence="1">
    <location>
        <begin position="234"/>
        <end position="243"/>
    </location>
</feature>
<name>A0A8T9BEE0_9HELO</name>
<evidence type="ECO:0000313" key="2">
    <source>
        <dbReference type="EMBL" id="TVY16723.1"/>
    </source>
</evidence>
<sequence length="820" mass="91356">MPDAAFPSKRRKTRHNLTMTTSNRYQPTWPKNALPVELFVLIVKHLPRSNIQSMRLVNREFEQKVSEYLFRVVVVPFKPEIYGINPEPALSGSIQGSVMLQDKGMRVFQGYGHRIKKFAMSFEFDENKLANPPLKSDQEAITSFWGIYRWPYQKYNRYAQLEGLEQTADETRTMAKALRFITSARELGLSIDGGLGWLAGPDINQRVLERGEKPTVFGDSRFIAEPKTKPLKNSKASRSSDLMASQNNSSAWAANERMLQEAGYEGEALEASMRVLMETEDATTISGTTHPPFDRYLSPLTLEGFRRAARTPRSLDNGPMLANAEDFSQLAPLISDDEEVYSEELQSNIAISYVNSPYVNSGKSKIENYPLKPNDLTNAQREMLLEIEWAQRAFMQSYAIAIIDNPFTFRNIESLTIARLPNRHLPILRREDFWDSLPELKKLSLAIIPDWRDVVKLPTSWVQDNRLPPSNSVSGVYQLLHEQISHRKNITTLHFEWLCGGEYAHGLFSRNQHILAAPLVSKAMDMVNRAHTPSVLMLPHVKHLSMTNCWASPHIMCKFITSLRKAALQSLTLDSVSLTAPVALNAQPQPLTGHAANPHNAQQLAGQQAAANQLMANFQGAMVAQNPNAAPAAPAAPAAVGLAGLQLPLPVVNIVPITPAEWLVPRTGSWSHLIDIITPGTTLAAIQFDREMGPEPEVREPTRLRKLEFKSCGYIRLPLDFDQTVLDHPDMQAPQIHAIAKRVNDIECHMMKPLDSALGVIINHMAPAEEATLENAWQMTVGGLAHSELASEARLDGISNPGRGRFEGLIEVASTSSSNG</sequence>
<proteinExistence type="predicted"/>
<evidence type="ECO:0000256" key="1">
    <source>
        <dbReference type="SAM" id="MobiDB-lite"/>
    </source>
</evidence>
<organism evidence="2 3">
    <name type="scientific">Lachnellula arida</name>
    <dbReference type="NCBI Taxonomy" id="1316785"/>
    <lineage>
        <taxon>Eukaryota</taxon>
        <taxon>Fungi</taxon>
        <taxon>Dikarya</taxon>
        <taxon>Ascomycota</taxon>
        <taxon>Pezizomycotina</taxon>
        <taxon>Leotiomycetes</taxon>
        <taxon>Helotiales</taxon>
        <taxon>Lachnaceae</taxon>
        <taxon>Lachnellula</taxon>
    </lineage>
</organism>
<accession>A0A8T9BEE0</accession>
<evidence type="ECO:0000313" key="3">
    <source>
        <dbReference type="Proteomes" id="UP000469559"/>
    </source>
</evidence>
<reference evidence="2 3" key="1">
    <citation type="submission" date="2018-05" db="EMBL/GenBank/DDBJ databases">
        <title>Whole genome sequencing for identification of molecular markers to develop diagnostic detection tools for the regulated plant pathogen Lachnellula willkommii.</title>
        <authorList>
            <person name="Giroux E."/>
            <person name="Bilodeau G."/>
        </authorList>
    </citation>
    <scope>NUCLEOTIDE SEQUENCE [LARGE SCALE GENOMIC DNA]</scope>
    <source>
        <strain evidence="2 3">CBS 203.66</strain>
    </source>
</reference>
<dbReference type="OrthoDB" id="4194555at2759"/>
<gene>
    <name evidence="2" type="ORF">LARI1_G005253</name>
</gene>
<evidence type="ECO:0008006" key="4">
    <source>
        <dbReference type="Google" id="ProtNLM"/>
    </source>
</evidence>
<dbReference type="Proteomes" id="UP000469559">
    <property type="component" value="Unassembled WGS sequence"/>
</dbReference>
<dbReference type="AlphaFoldDB" id="A0A8T9BEE0"/>
<protein>
    <recommendedName>
        <fullName evidence="4">F-box domain-containing protein</fullName>
    </recommendedName>
</protein>
<dbReference type="EMBL" id="QGMF01000333">
    <property type="protein sequence ID" value="TVY16723.1"/>
    <property type="molecule type" value="Genomic_DNA"/>
</dbReference>
<feature type="region of interest" description="Disordered" evidence="1">
    <location>
        <begin position="228"/>
        <end position="247"/>
    </location>
</feature>
<comment type="caution">
    <text evidence="2">The sequence shown here is derived from an EMBL/GenBank/DDBJ whole genome shotgun (WGS) entry which is preliminary data.</text>
</comment>
<keyword evidence="3" id="KW-1185">Reference proteome</keyword>